<dbReference type="InterPro" id="IPR000674">
    <property type="entry name" value="Ald_Oxase/Xan_DH_a/b"/>
</dbReference>
<feature type="domain" description="Aldehyde oxidase/xanthine dehydrogenase first molybdopterin binding" evidence="4">
    <location>
        <begin position="93"/>
        <end position="229"/>
    </location>
</feature>
<organism evidence="5">
    <name type="scientific">marine metagenome</name>
    <dbReference type="NCBI Taxonomy" id="408172"/>
    <lineage>
        <taxon>unclassified sequences</taxon>
        <taxon>metagenomes</taxon>
        <taxon>ecological metagenomes</taxon>
    </lineage>
</organism>
<dbReference type="SUPFAM" id="SSF54665">
    <property type="entry name" value="CO dehydrogenase molybdoprotein N-domain-like"/>
    <property type="match status" value="1"/>
</dbReference>
<dbReference type="InterPro" id="IPR016208">
    <property type="entry name" value="Ald_Oxase/xanthine_DH-like"/>
</dbReference>
<dbReference type="GO" id="GO:0016491">
    <property type="term" value="F:oxidoreductase activity"/>
    <property type="evidence" value="ECO:0007669"/>
    <property type="project" value="UniProtKB-KW"/>
</dbReference>
<dbReference type="PANTHER" id="PTHR11908">
    <property type="entry name" value="XANTHINE DEHYDROGENASE"/>
    <property type="match status" value="1"/>
</dbReference>
<evidence type="ECO:0000256" key="2">
    <source>
        <dbReference type="ARBA" id="ARBA00023002"/>
    </source>
</evidence>
<dbReference type="EMBL" id="UINC01223436">
    <property type="protein sequence ID" value="SVE52634.1"/>
    <property type="molecule type" value="Genomic_DNA"/>
</dbReference>
<sequence>IGIVTAVQLDAAGVNSIPCLLPAENRDGSQAPMPNRPVLCSERVRHVGDNLAFIIAENLSIAKDAAELIEIDYNSLDAIADTAGALESSAPIIHPDAPNNLAFDWGHGEESSTNQAFDEAAHIVSLELINNKLIVNSMEPRGAIAEFDSATGKVTLHACTQGGWLLKDQIANHTLKTEPEKVRVITPDVGGGFGMKTFYYPEQALCVWSSKEYGRPVKWIGERSDSFISDIM</sequence>
<keyword evidence="1" id="KW-0500">Molybdenum</keyword>
<dbReference type="SUPFAM" id="SSF56003">
    <property type="entry name" value="Molybdenum cofactor-binding domain"/>
    <property type="match status" value="1"/>
</dbReference>
<dbReference type="InterPro" id="IPR008274">
    <property type="entry name" value="AldOxase/xan_DH_MoCoBD1"/>
</dbReference>
<dbReference type="Gene3D" id="3.30.365.10">
    <property type="entry name" value="Aldehyde oxidase/xanthine dehydrogenase, molybdopterin binding domain"/>
    <property type="match status" value="2"/>
</dbReference>
<reference evidence="5" key="1">
    <citation type="submission" date="2018-05" db="EMBL/GenBank/DDBJ databases">
        <authorList>
            <person name="Lanie J.A."/>
            <person name="Ng W.-L."/>
            <person name="Kazmierczak K.M."/>
            <person name="Andrzejewski T.M."/>
            <person name="Davidsen T.M."/>
            <person name="Wayne K.J."/>
            <person name="Tettelin H."/>
            <person name="Glass J.I."/>
            <person name="Rusch D."/>
            <person name="Podicherti R."/>
            <person name="Tsui H.-C.T."/>
            <person name="Winkler M.E."/>
        </authorList>
    </citation>
    <scope>NUCLEOTIDE SEQUENCE</scope>
</reference>
<evidence type="ECO:0000259" key="4">
    <source>
        <dbReference type="Pfam" id="PF02738"/>
    </source>
</evidence>
<proteinExistence type="predicted"/>
<feature type="non-terminal residue" evidence="5">
    <location>
        <position position="232"/>
    </location>
</feature>
<evidence type="ECO:0000256" key="1">
    <source>
        <dbReference type="ARBA" id="ARBA00022505"/>
    </source>
</evidence>
<evidence type="ECO:0000313" key="5">
    <source>
        <dbReference type="EMBL" id="SVE52634.1"/>
    </source>
</evidence>
<dbReference type="AlphaFoldDB" id="A0A383E7S4"/>
<evidence type="ECO:0008006" key="6">
    <source>
        <dbReference type="Google" id="ProtNLM"/>
    </source>
</evidence>
<protein>
    <recommendedName>
        <fullName evidence="6">Aldehyde oxidase/xanthine dehydrogenase a/b hammerhead domain-containing protein</fullName>
    </recommendedName>
</protein>
<gene>
    <name evidence="5" type="ORF">METZ01_LOCUS505488</name>
</gene>
<dbReference type="Pfam" id="PF02738">
    <property type="entry name" value="MoCoBD_1"/>
    <property type="match status" value="1"/>
</dbReference>
<feature type="non-terminal residue" evidence="5">
    <location>
        <position position="1"/>
    </location>
</feature>
<dbReference type="Gene3D" id="3.90.1170.50">
    <property type="entry name" value="Aldehyde oxidase/xanthine dehydrogenase, a/b hammerhead"/>
    <property type="match status" value="1"/>
</dbReference>
<evidence type="ECO:0000259" key="3">
    <source>
        <dbReference type="Pfam" id="PF01315"/>
    </source>
</evidence>
<keyword evidence="2" id="KW-0560">Oxidoreductase</keyword>
<dbReference type="InterPro" id="IPR037165">
    <property type="entry name" value="AldOxase/xan_DH_Mopterin-bd_sf"/>
</dbReference>
<dbReference type="PANTHER" id="PTHR11908:SF132">
    <property type="entry name" value="ALDEHYDE OXIDASE 1-RELATED"/>
    <property type="match status" value="1"/>
</dbReference>
<dbReference type="InterPro" id="IPR036856">
    <property type="entry name" value="Ald_Oxase/Xan_DH_a/b_sf"/>
</dbReference>
<dbReference type="Pfam" id="PF01315">
    <property type="entry name" value="Ald_Xan_dh_C"/>
    <property type="match status" value="1"/>
</dbReference>
<accession>A0A383E7S4</accession>
<name>A0A383E7S4_9ZZZZ</name>
<feature type="domain" description="Aldehyde oxidase/xanthine dehydrogenase a/b hammerhead" evidence="3">
    <location>
        <begin position="21"/>
        <end position="76"/>
    </location>
</feature>
<dbReference type="GO" id="GO:0005506">
    <property type="term" value="F:iron ion binding"/>
    <property type="evidence" value="ECO:0007669"/>
    <property type="project" value="InterPro"/>
</dbReference>